<organism evidence="2 3">
    <name type="scientific">Stereocaulon virgatum</name>
    <dbReference type="NCBI Taxonomy" id="373712"/>
    <lineage>
        <taxon>Eukaryota</taxon>
        <taxon>Fungi</taxon>
        <taxon>Dikarya</taxon>
        <taxon>Ascomycota</taxon>
        <taxon>Pezizomycotina</taxon>
        <taxon>Lecanoromycetes</taxon>
        <taxon>OSLEUM clade</taxon>
        <taxon>Lecanoromycetidae</taxon>
        <taxon>Lecanorales</taxon>
        <taxon>Lecanorineae</taxon>
        <taxon>Stereocaulaceae</taxon>
        <taxon>Stereocaulon</taxon>
    </lineage>
</organism>
<protein>
    <recommendedName>
        <fullName evidence="1">AMP-dependent synthetase/ligase domain-containing protein</fullName>
    </recommendedName>
</protein>
<dbReference type="EMBL" id="JBEFKJ010000174">
    <property type="protein sequence ID" value="KAL2036366.1"/>
    <property type="molecule type" value="Genomic_DNA"/>
</dbReference>
<evidence type="ECO:0000259" key="1">
    <source>
        <dbReference type="Pfam" id="PF00501"/>
    </source>
</evidence>
<feature type="domain" description="AMP-dependent synthetase/ligase" evidence="1">
    <location>
        <begin position="26"/>
        <end position="80"/>
    </location>
</feature>
<keyword evidence="3" id="KW-1185">Reference proteome</keyword>
<dbReference type="SUPFAM" id="SSF56801">
    <property type="entry name" value="Acetyl-CoA synthetase-like"/>
    <property type="match status" value="1"/>
</dbReference>
<accession>A0ABR3ZUT5</accession>
<sequence length="81" mass="8530">MATLSTTIPTDGGTAIIIPNKPDPLAISYAQLHSHVSAFQEKLAQLGIAPQDAVSITLPNSYEFIVAFLAASWQRAIAAPP</sequence>
<reference evidence="2 3" key="1">
    <citation type="submission" date="2024-09" db="EMBL/GenBank/DDBJ databases">
        <title>Rethinking Asexuality: The Enigmatic Case of Functional Sexual Genes in Lepraria (Stereocaulaceae).</title>
        <authorList>
            <person name="Doellman M."/>
            <person name="Sun Y."/>
            <person name="Barcenas-Pena A."/>
            <person name="Lumbsch H.T."/>
            <person name="Grewe F."/>
        </authorList>
    </citation>
    <scope>NUCLEOTIDE SEQUENCE [LARGE SCALE GENOMIC DNA]</scope>
    <source>
        <strain evidence="2 3">Mercado 3170</strain>
    </source>
</reference>
<evidence type="ECO:0000313" key="3">
    <source>
        <dbReference type="Proteomes" id="UP001590950"/>
    </source>
</evidence>
<proteinExistence type="predicted"/>
<dbReference type="Gene3D" id="3.40.50.980">
    <property type="match status" value="1"/>
</dbReference>
<name>A0ABR3ZUT5_9LECA</name>
<dbReference type="InterPro" id="IPR000873">
    <property type="entry name" value="AMP-dep_synth/lig_dom"/>
</dbReference>
<gene>
    <name evidence="2" type="ORF">N7G274_010920</name>
</gene>
<dbReference type="Proteomes" id="UP001590950">
    <property type="component" value="Unassembled WGS sequence"/>
</dbReference>
<comment type="caution">
    <text evidence="2">The sequence shown here is derived from an EMBL/GenBank/DDBJ whole genome shotgun (WGS) entry which is preliminary data.</text>
</comment>
<dbReference type="Pfam" id="PF00501">
    <property type="entry name" value="AMP-binding"/>
    <property type="match status" value="1"/>
</dbReference>
<evidence type="ECO:0000313" key="2">
    <source>
        <dbReference type="EMBL" id="KAL2036366.1"/>
    </source>
</evidence>